<proteinExistence type="predicted"/>
<dbReference type="OMA" id="WFQSNSL"/>
<accession>A0A2G2YV05</accession>
<organism evidence="1 2">
    <name type="scientific">Capsicum annuum</name>
    <name type="common">Capsicum pepper</name>
    <dbReference type="NCBI Taxonomy" id="4072"/>
    <lineage>
        <taxon>Eukaryota</taxon>
        <taxon>Viridiplantae</taxon>
        <taxon>Streptophyta</taxon>
        <taxon>Embryophyta</taxon>
        <taxon>Tracheophyta</taxon>
        <taxon>Spermatophyta</taxon>
        <taxon>Magnoliopsida</taxon>
        <taxon>eudicotyledons</taxon>
        <taxon>Gunneridae</taxon>
        <taxon>Pentapetalae</taxon>
        <taxon>asterids</taxon>
        <taxon>lamiids</taxon>
        <taxon>Solanales</taxon>
        <taxon>Solanaceae</taxon>
        <taxon>Solanoideae</taxon>
        <taxon>Capsiceae</taxon>
        <taxon>Capsicum</taxon>
    </lineage>
</organism>
<reference evidence="1 2" key="1">
    <citation type="journal article" date="2014" name="Nat. Genet.">
        <title>Genome sequence of the hot pepper provides insights into the evolution of pungency in Capsicum species.</title>
        <authorList>
            <person name="Kim S."/>
            <person name="Park M."/>
            <person name="Yeom S.I."/>
            <person name="Kim Y.M."/>
            <person name="Lee J.M."/>
            <person name="Lee H.A."/>
            <person name="Seo E."/>
            <person name="Choi J."/>
            <person name="Cheong K."/>
            <person name="Kim K.T."/>
            <person name="Jung K."/>
            <person name="Lee G.W."/>
            <person name="Oh S.K."/>
            <person name="Bae C."/>
            <person name="Kim S.B."/>
            <person name="Lee H.Y."/>
            <person name="Kim S.Y."/>
            <person name="Kim M.S."/>
            <person name="Kang B.C."/>
            <person name="Jo Y.D."/>
            <person name="Yang H.B."/>
            <person name="Jeong H.J."/>
            <person name="Kang W.H."/>
            <person name="Kwon J.K."/>
            <person name="Shin C."/>
            <person name="Lim J.Y."/>
            <person name="Park J.H."/>
            <person name="Huh J.H."/>
            <person name="Kim J.S."/>
            <person name="Kim B.D."/>
            <person name="Cohen O."/>
            <person name="Paran I."/>
            <person name="Suh M.C."/>
            <person name="Lee S.B."/>
            <person name="Kim Y.K."/>
            <person name="Shin Y."/>
            <person name="Noh S.J."/>
            <person name="Park J."/>
            <person name="Seo Y.S."/>
            <person name="Kwon S.Y."/>
            <person name="Kim H.A."/>
            <person name="Park J.M."/>
            <person name="Kim H.J."/>
            <person name="Choi S.B."/>
            <person name="Bosland P.W."/>
            <person name="Reeves G."/>
            <person name="Jo S.H."/>
            <person name="Lee B.W."/>
            <person name="Cho H.T."/>
            <person name="Choi H.S."/>
            <person name="Lee M.S."/>
            <person name="Yu Y."/>
            <person name="Do Choi Y."/>
            <person name="Park B.S."/>
            <person name="van Deynze A."/>
            <person name="Ashrafi H."/>
            <person name="Hill T."/>
            <person name="Kim W.T."/>
            <person name="Pai H.S."/>
            <person name="Ahn H.K."/>
            <person name="Yeam I."/>
            <person name="Giovannoni J.J."/>
            <person name="Rose J.K."/>
            <person name="Sorensen I."/>
            <person name="Lee S.J."/>
            <person name="Kim R.W."/>
            <person name="Choi I.Y."/>
            <person name="Choi B.S."/>
            <person name="Lim J.S."/>
            <person name="Lee Y.H."/>
            <person name="Choi D."/>
        </authorList>
    </citation>
    <scope>NUCLEOTIDE SEQUENCE [LARGE SCALE GENOMIC DNA]</scope>
    <source>
        <strain evidence="2">cv. CM334</strain>
    </source>
</reference>
<evidence type="ECO:0000313" key="1">
    <source>
        <dbReference type="EMBL" id="PHT73566.1"/>
    </source>
</evidence>
<dbReference type="Gramene" id="PHT73566">
    <property type="protein sequence ID" value="PHT73566"/>
    <property type="gene ID" value="T459_24351"/>
</dbReference>
<dbReference type="AlphaFoldDB" id="A0A2G2YV05"/>
<dbReference type="SUPFAM" id="SSF117281">
    <property type="entry name" value="Kelch motif"/>
    <property type="match status" value="1"/>
</dbReference>
<name>A0A2G2YV05_CAPAN</name>
<reference evidence="1 2" key="2">
    <citation type="journal article" date="2017" name="Genome Biol.">
        <title>New reference genome sequences of hot pepper reveal the massive evolution of plant disease-resistance genes by retroduplication.</title>
        <authorList>
            <person name="Kim S."/>
            <person name="Park J."/>
            <person name="Yeom S.I."/>
            <person name="Kim Y.M."/>
            <person name="Seo E."/>
            <person name="Kim K.T."/>
            <person name="Kim M.S."/>
            <person name="Lee J.M."/>
            <person name="Cheong K."/>
            <person name="Shin H.S."/>
            <person name="Kim S.B."/>
            <person name="Han K."/>
            <person name="Lee J."/>
            <person name="Park M."/>
            <person name="Lee H.A."/>
            <person name="Lee H.Y."/>
            <person name="Lee Y."/>
            <person name="Oh S."/>
            <person name="Lee J.H."/>
            <person name="Choi E."/>
            <person name="Choi E."/>
            <person name="Lee S.E."/>
            <person name="Jeon J."/>
            <person name="Kim H."/>
            <person name="Choi G."/>
            <person name="Song H."/>
            <person name="Lee J."/>
            <person name="Lee S.C."/>
            <person name="Kwon J.K."/>
            <person name="Lee H.Y."/>
            <person name="Koo N."/>
            <person name="Hong Y."/>
            <person name="Kim R.W."/>
            <person name="Kang W.H."/>
            <person name="Huh J.H."/>
            <person name="Kang B.C."/>
            <person name="Yang T.J."/>
            <person name="Lee Y.H."/>
            <person name="Bennetzen J.L."/>
            <person name="Choi D."/>
        </authorList>
    </citation>
    <scope>NUCLEOTIDE SEQUENCE [LARGE SCALE GENOMIC DNA]</scope>
    <source>
        <strain evidence="2">cv. CM334</strain>
    </source>
</reference>
<keyword evidence="2" id="KW-1185">Reference proteome</keyword>
<evidence type="ECO:0000313" key="2">
    <source>
        <dbReference type="Proteomes" id="UP000222542"/>
    </source>
</evidence>
<comment type="caution">
    <text evidence="1">The sequence shown here is derived from an EMBL/GenBank/DDBJ whole genome shotgun (WGS) entry which is preliminary data.</text>
</comment>
<gene>
    <name evidence="1" type="ORF">T459_24351</name>
</gene>
<sequence>MGRKSGAVLYLFGEYYCIDLDSMPKKIFPITQFKLETCSGWTAAASEELRGQRSILDAPSTLYKYNTTEKCSNWECMEPHRNLGMDTPYVFAFDKKIYVIGGKGRLIQDINLTYAGEYYDLDFKTWLYMPKLDLDDGGLKVFSNYNTTTIVAHVMDDRTTLLFYEGDTFTFLFYNLVEDAWIHDDRLKNVKFFWEDGLEKMGCIHMLRQVVSHARPVVCDSTLYWFNNDMCLYGYDYSRKRWFQSNSLGHKLQWQTSQNCNQMFPTPLLFYRDNQTFVAIFANPSDKIFSWAIIRVKRNRHSGSIKVSLKSSQYIAAETEQHMIFSIVDGMTV</sequence>
<protein>
    <submittedName>
        <fullName evidence="1">Uncharacterized protein</fullName>
    </submittedName>
</protein>
<dbReference type="InterPro" id="IPR015915">
    <property type="entry name" value="Kelch-typ_b-propeller"/>
</dbReference>
<dbReference type="EMBL" id="AYRZ02000009">
    <property type="protein sequence ID" value="PHT73566.1"/>
    <property type="molecule type" value="Genomic_DNA"/>
</dbReference>
<dbReference type="Proteomes" id="UP000222542">
    <property type="component" value="Unassembled WGS sequence"/>
</dbReference>